<name>A0ABQ9G0X8_9NEOP</name>
<dbReference type="EMBL" id="JARBHB010000017">
    <property type="protein sequence ID" value="KAJ8866138.1"/>
    <property type="molecule type" value="Genomic_DNA"/>
</dbReference>
<dbReference type="InterPro" id="IPR036179">
    <property type="entry name" value="Ig-like_dom_sf"/>
</dbReference>
<evidence type="ECO:0000259" key="1">
    <source>
        <dbReference type="PROSITE" id="PS50835"/>
    </source>
</evidence>
<evidence type="ECO:0000313" key="3">
    <source>
        <dbReference type="Proteomes" id="UP001159363"/>
    </source>
</evidence>
<reference evidence="2 3" key="1">
    <citation type="submission" date="2023-02" db="EMBL/GenBank/DDBJ databases">
        <title>LHISI_Scaffold_Assembly.</title>
        <authorList>
            <person name="Stuart O.P."/>
            <person name="Cleave R."/>
            <person name="Magrath M.J.L."/>
            <person name="Mikheyev A.S."/>
        </authorList>
    </citation>
    <scope>NUCLEOTIDE SEQUENCE [LARGE SCALE GENOMIC DNA]</scope>
    <source>
        <strain evidence="2">Daus_M_001</strain>
        <tissue evidence="2">Leg muscle</tissue>
    </source>
</reference>
<dbReference type="SUPFAM" id="SSF48726">
    <property type="entry name" value="Immunoglobulin"/>
    <property type="match status" value="1"/>
</dbReference>
<dbReference type="Proteomes" id="UP001159363">
    <property type="component" value="Chromosome 16"/>
</dbReference>
<dbReference type="Gene3D" id="2.60.40.10">
    <property type="entry name" value="Immunoglobulins"/>
    <property type="match status" value="1"/>
</dbReference>
<keyword evidence="3" id="KW-1185">Reference proteome</keyword>
<sequence length="200" mass="21588">MYVCGPCYTGMAVLGSSFDSQVRGPSFLLEPPARLEFSNSSGCWLDCSASGSPPPAIDWLGVDGSPVGDVHSVRRVLRNGTLMLLPFSPAAYRQDIHSTVYRCAAANVVGRIVSRDVQVRAGMYHSSRPLSITLFVSSAGTYRSMQVCVLPHVLSPLHCLYRQQGCTGPCRFVSFLTSSLHYTVCIVSKDVQVHAGLCPS</sequence>
<comment type="caution">
    <text evidence="2">The sequence shown here is derived from an EMBL/GenBank/DDBJ whole genome shotgun (WGS) entry which is preliminary data.</text>
</comment>
<accession>A0ABQ9G0X8</accession>
<proteinExistence type="predicted"/>
<organism evidence="2 3">
    <name type="scientific">Dryococelus australis</name>
    <dbReference type="NCBI Taxonomy" id="614101"/>
    <lineage>
        <taxon>Eukaryota</taxon>
        <taxon>Metazoa</taxon>
        <taxon>Ecdysozoa</taxon>
        <taxon>Arthropoda</taxon>
        <taxon>Hexapoda</taxon>
        <taxon>Insecta</taxon>
        <taxon>Pterygota</taxon>
        <taxon>Neoptera</taxon>
        <taxon>Polyneoptera</taxon>
        <taxon>Phasmatodea</taxon>
        <taxon>Verophasmatodea</taxon>
        <taxon>Anareolatae</taxon>
        <taxon>Phasmatidae</taxon>
        <taxon>Eurycanthinae</taxon>
        <taxon>Dryococelus</taxon>
    </lineage>
</organism>
<feature type="domain" description="Ig-like" evidence="1">
    <location>
        <begin position="25"/>
        <end position="114"/>
    </location>
</feature>
<protein>
    <recommendedName>
        <fullName evidence="1">Ig-like domain-containing protein</fullName>
    </recommendedName>
</protein>
<gene>
    <name evidence="2" type="ORF">PR048_033662</name>
</gene>
<dbReference type="PROSITE" id="PS50835">
    <property type="entry name" value="IG_LIKE"/>
    <property type="match status" value="1"/>
</dbReference>
<evidence type="ECO:0000313" key="2">
    <source>
        <dbReference type="EMBL" id="KAJ8866138.1"/>
    </source>
</evidence>
<dbReference type="InterPro" id="IPR007110">
    <property type="entry name" value="Ig-like_dom"/>
</dbReference>
<dbReference type="InterPro" id="IPR013783">
    <property type="entry name" value="Ig-like_fold"/>
</dbReference>